<dbReference type="PROSITE" id="PS50112">
    <property type="entry name" value="PAS"/>
    <property type="match status" value="1"/>
</dbReference>
<evidence type="ECO:0000259" key="5">
    <source>
        <dbReference type="PROSITE" id="PS50112"/>
    </source>
</evidence>
<gene>
    <name evidence="6" type="ordered locus">RB6403</name>
</gene>
<dbReference type="PANTHER" id="PTHR44688">
    <property type="entry name" value="DNA-BINDING TRANSCRIPTIONAL ACTIVATOR DEVR_DOSR"/>
    <property type="match status" value="1"/>
</dbReference>
<dbReference type="GO" id="GO:0003677">
    <property type="term" value="F:DNA binding"/>
    <property type="evidence" value="ECO:0007669"/>
    <property type="project" value="UniProtKB-KW"/>
</dbReference>
<dbReference type="OrthoDB" id="274716at2"/>
<keyword evidence="1" id="KW-0805">Transcription regulation</keyword>
<dbReference type="eggNOG" id="COG3290">
    <property type="taxonomic scope" value="Bacteria"/>
</dbReference>
<dbReference type="AlphaFoldDB" id="Q7UQC4"/>
<dbReference type="InterPro" id="IPR000792">
    <property type="entry name" value="Tscrpt_reg_LuxR_C"/>
</dbReference>
<dbReference type="NCBIfam" id="TIGR00229">
    <property type="entry name" value="sensory_box"/>
    <property type="match status" value="1"/>
</dbReference>
<dbReference type="GO" id="GO:0003700">
    <property type="term" value="F:DNA-binding transcription factor activity"/>
    <property type="evidence" value="ECO:0000318"/>
    <property type="project" value="GO_Central"/>
</dbReference>
<evidence type="ECO:0000313" key="6">
    <source>
        <dbReference type="EMBL" id="CAD74779.1"/>
    </source>
</evidence>
<dbReference type="Proteomes" id="UP000001025">
    <property type="component" value="Chromosome"/>
</dbReference>
<dbReference type="InterPro" id="IPR035965">
    <property type="entry name" value="PAS-like_dom_sf"/>
</dbReference>
<sequence>MVVLNSAAPATWVKKPQVARSGLAPIVISTSHCDNSMGEFAQLAQQLRFDPSEATPRAFAFVVPNSLNPSEGAMREEIKNIDWLNVFDQEPDVGLTVVEDNGQIIHFNQAALRLFGVDDEDLLGKSLHDVFAEEYVQERMSWVREVIDTNKALRATHIYCGRMLVSSFYPHRDGDRNFAIVLTRLDGMLPDGDIKDTQSQFIDLGPLSVLSPRELEVLVLLGQGNSVPEVSRLLYRSPRTIERHKTEIGHKLGVSSIAQLTRLVAQAGLKPEHLPLQRFNAVPKPHQCTPDLLPVNIEASTSSA</sequence>
<dbReference type="InterPro" id="IPR016032">
    <property type="entry name" value="Sig_transdc_resp-reg_C-effctor"/>
</dbReference>
<dbReference type="SMART" id="SM00421">
    <property type="entry name" value="HTH_LUXR"/>
    <property type="match status" value="1"/>
</dbReference>
<protein>
    <submittedName>
        <fullName evidence="6">Probable response regulator</fullName>
    </submittedName>
</protein>
<dbReference type="PRINTS" id="PR00038">
    <property type="entry name" value="HTHLUXR"/>
</dbReference>
<dbReference type="InterPro" id="IPR013656">
    <property type="entry name" value="PAS_4"/>
</dbReference>
<keyword evidence="7" id="KW-1185">Reference proteome</keyword>
<dbReference type="KEGG" id="rba:RB6403"/>
<dbReference type="InParanoid" id="Q7UQC4"/>
<evidence type="ECO:0000256" key="3">
    <source>
        <dbReference type="ARBA" id="ARBA00023163"/>
    </source>
</evidence>
<evidence type="ECO:0000256" key="1">
    <source>
        <dbReference type="ARBA" id="ARBA00023015"/>
    </source>
</evidence>
<name>Q7UQC4_RHOBA</name>
<dbReference type="EMBL" id="BX294144">
    <property type="protein sequence ID" value="CAD74779.1"/>
    <property type="molecule type" value="Genomic_DNA"/>
</dbReference>
<dbReference type="CDD" id="cd00130">
    <property type="entry name" value="PAS"/>
    <property type="match status" value="1"/>
</dbReference>
<dbReference type="GO" id="GO:0006355">
    <property type="term" value="P:regulation of DNA-templated transcription"/>
    <property type="evidence" value="ECO:0000318"/>
    <property type="project" value="GO_Central"/>
</dbReference>
<feature type="domain" description="PAS" evidence="5">
    <location>
        <begin position="95"/>
        <end position="150"/>
    </location>
</feature>
<feature type="domain" description="HTH luxR-type" evidence="4">
    <location>
        <begin position="203"/>
        <end position="268"/>
    </location>
</feature>
<dbReference type="SUPFAM" id="SSF55785">
    <property type="entry name" value="PYP-like sensor domain (PAS domain)"/>
    <property type="match status" value="1"/>
</dbReference>
<evidence type="ECO:0000256" key="2">
    <source>
        <dbReference type="ARBA" id="ARBA00023125"/>
    </source>
</evidence>
<dbReference type="STRING" id="243090.RB6403"/>
<dbReference type="InterPro" id="IPR036388">
    <property type="entry name" value="WH-like_DNA-bd_sf"/>
</dbReference>
<dbReference type="EnsemblBacteria" id="CAD74779">
    <property type="protein sequence ID" value="CAD74779"/>
    <property type="gene ID" value="RB6403"/>
</dbReference>
<accession>Q7UQC4</accession>
<dbReference type="Pfam" id="PF08448">
    <property type="entry name" value="PAS_4"/>
    <property type="match status" value="1"/>
</dbReference>
<dbReference type="PANTHER" id="PTHR44688:SF16">
    <property type="entry name" value="DNA-BINDING TRANSCRIPTIONAL ACTIVATOR DEVR_DOSR"/>
    <property type="match status" value="1"/>
</dbReference>
<dbReference type="Pfam" id="PF00196">
    <property type="entry name" value="GerE"/>
    <property type="match status" value="1"/>
</dbReference>
<keyword evidence="3" id="KW-0804">Transcription</keyword>
<evidence type="ECO:0000259" key="4">
    <source>
        <dbReference type="PROSITE" id="PS50043"/>
    </source>
</evidence>
<dbReference type="Gene3D" id="3.30.450.20">
    <property type="entry name" value="PAS domain"/>
    <property type="match status" value="1"/>
</dbReference>
<evidence type="ECO:0000313" key="7">
    <source>
        <dbReference type="Proteomes" id="UP000001025"/>
    </source>
</evidence>
<dbReference type="eggNOG" id="COG2197">
    <property type="taxonomic scope" value="Bacteria"/>
</dbReference>
<keyword evidence="2" id="KW-0238">DNA-binding</keyword>
<dbReference type="SUPFAM" id="SSF46894">
    <property type="entry name" value="C-terminal effector domain of the bipartite response regulators"/>
    <property type="match status" value="1"/>
</dbReference>
<dbReference type="PATRIC" id="fig|243090.15.peg.3095"/>
<dbReference type="SMART" id="SM00091">
    <property type="entry name" value="PAS"/>
    <property type="match status" value="1"/>
</dbReference>
<dbReference type="HOGENOM" id="CLU_914915_0_0_0"/>
<organism evidence="6 7">
    <name type="scientific">Rhodopirellula baltica (strain DSM 10527 / NCIMB 13988 / SH1)</name>
    <dbReference type="NCBI Taxonomy" id="243090"/>
    <lineage>
        <taxon>Bacteria</taxon>
        <taxon>Pseudomonadati</taxon>
        <taxon>Planctomycetota</taxon>
        <taxon>Planctomycetia</taxon>
        <taxon>Pirellulales</taxon>
        <taxon>Pirellulaceae</taxon>
        <taxon>Rhodopirellula</taxon>
    </lineage>
</organism>
<dbReference type="PROSITE" id="PS50043">
    <property type="entry name" value="HTH_LUXR_2"/>
    <property type="match status" value="1"/>
</dbReference>
<dbReference type="Gene3D" id="1.10.10.10">
    <property type="entry name" value="Winged helix-like DNA-binding domain superfamily/Winged helix DNA-binding domain"/>
    <property type="match status" value="1"/>
</dbReference>
<reference evidence="6 7" key="1">
    <citation type="journal article" date="2003" name="Proc. Natl. Acad. Sci. U.S.A.">
        <title>Complete genome sequence of the marine planctomycete Pirellula sp. strain 1.</title>
        <authorList>
            <person name="Gloeckner F.O."/>
            <person name="Kube M."/>
            <person name="Bauer M."/>
            <person name="Teeling H."/>
            <person name="Lombardot T."/>
            <person name="Ludwig W."/>
            <person name="Gade D."/>
            <person name="Beck A."/>
            <person name="Borzym K."/>
            <person name="Heitmann K."/>
            <person name="Rabus R."/>
            <person name="Schlesner H."/>
            <person name="Amann R."/>
            <person name="Reinhardt R."/>
        </authorList>
    </citation>
    <scope>NUCLEOTIDE SEQUENCE [LARGE SCALE GENOMIC DNA]</scope>
    <source>
        <strain evidence="7">DSM 10527 / NCIMB 13988 / SH1</strain>
    </source>
</reference>
<dbReference type="InterPro" id="IPR000014">
    <property type="entry name" value="PAS"/>
</dbReference>
<proteinExistence type="predicted"/>
<dbReference type="CDD" id="cd06170">
    <property type="entry name" value="LuxR_C_like"/>
    <property type="match status" value="1"/>
</dbReference>